<sequence length="259" mass="29330">MASGGCVQNSSAQIDKDFTNKWDLIISGNIVYDKKRLYWWNSYELLKKLVDSAFVQRGKWWTPGGKARRFDSKDISGEEILNSAHSAAWEISTHSLGSEISERSSQVRSNSPHCSKVMKRDCDCQCGLLAAELEGIKLDLVIMQRNVESKTNVVNNDEVTKLKQDLHSERQKSKQLEAENKRLEADVAILVRGRNNEVNDLNNIIVSLENKVKSIEVLNDLLKTTVSEQSTMHCQNNHNVKAELGKLNQQDYNYVNPHG</sequence>
<dbReference type="OrthoDB" id="6003429at2759"/>
<proteinExistence type="predicted"/>
<accession>A0A7D9DAS2</accession>
<organism evidence="1 2">
    <name type="scientific">Paramuricea clavata</name>
    <name type="common">Red gorgonian</name>
    <name type="synonym">Violescent sea-whip</name>
    <dbReference type="NCBI Taxonomy" id="317549"/>
    <lineage>
        <taxon>Eukaryota</taxon>
        <taxon>Metazoa</taxon>
        <taxon>Cnidaria</taxon>
        <taxon>Anthozoa</taxon>
        <taxon>Octocorallia</taxon>
        <taxon>Malacalcyonacea</taxon>
        <taxon>Plexauridae</taxon>
        <taxon>Paramuricea</taxon>
    </lineage>
</organism>
<evidence type="ECO:0000313" key="1">
    <source>
        <dbReference type="EMBL" id="CAB3981072.1"/>
    </source>
</evidence>
<dbReference type="AlphaFoldDB" id="A0A7D9DAS2"/>
<comment type="caution">
    <text evidence="1">The sequence shown here is derived from an EMBL/GenBank/DDBJ whole genome shotgun (WGS) entry which is preliminary data.</text>
</comment>
<evidence type="ECO:0000313" key="2">
    <source>
        <dbReference type="Proteomes" id="UP001152795"/>
    </source>
</evidence>
<name>A0A7D9DAS2_PARCT</name>
<gene>
    <name evidence="1" type="ORF">PACLA_8A011029</name>
</gene>
<dbReference type="EMBL" id="CACRXK020000349">
    <property type="protein sequence ID" value="CAB3981072.1"/>
    <property type="molecule type" value="Genomic_DNA"/>
</dbReference>
<keyword evidence="2" id="KW-1185">Reference proteome</keyword>
<dbReference type="Proteomes" id="UP001152795">
    <property type="component" value="Unassembled WGS sequence"/>
</dbReference>
<protein>
    <submittedName>
        <fullName evidence="1">Uncharacterized protein</fullName>
    </submittedName>
</protein>
<reference evidence="1" key="1">
    <citation type="submission" date="2020-04" db="EMBL/GenBank/DDBJ databases">
        <authorList>
            <person name="Alioto T."/>
            <person name="Alioto T."/>
            <person name="Gomez Garrido J."/>
        </authorList>
    </citation>
    <scope>NUCLEOTIDE SEQUENCE</scope>
    <source>
        <strain evidence="1">A484AB</strain>
    </source>
</reference>